<name>A0A0B6ZNW3_9EUPU</name>
<accession>A0A0B6ZNW3</accession>
<gene>
    <name evidence="1" type="primary">ORF70496</name>
</gene>
<sequence length="51" mass="5786">MCDISFAISFPYLTAVQEIDASMNCQCQQVEQTQEHVLDELTSMWSYPVGP</sequence>
<dbReference type="EMBL" id="HACG01022651">
    <property type="protein sequence ID" value="CEK69516.1"/>
    <property type="molecule type" value="Transcribed_RNA"/>
</dbReference>
<reference evidence="1" key="1">
    <citation type="submission" date="2014-12" db="EMBL/GenBank/DDBJ databases">
        <title>Insight into the proteome of Arion vulgaris.</title>
        <authorList>
            <person name="Aradska J."/>
            <person name="Bulat T."/>
            <person name="Smidak R."/>
            <person name="Sarate P."/>
            <person name="Gangsoo J."/>
            <person name="Sialana F."/>
            <person name="Bilban M."/>
            <person name="Lubec G."/>
        </authorList>
    </citation>
    <scope>NUCLEOTIDE SEQUENCE</scope>
    <source>
        <tissue evidence="1">Skin</tissue>
    </source>
</reference>
<proteinExistence type="predicted"/>
<evidence type="ECO:0000313" key="1">
    <source>
        <dbReference type="EMBL" id="CEK69516.1"/>
    </source>
</evidence>
<organism evidence="1">
    <name type="scientific">Arion vulgaris</name>
    <dbReference type="NCBI Taxonomy" id="1028688"/>
    <lineage>
        <taxon>Eukaryota</taxon>
        <taxon>Metazoa</taxon>
        <taxon>Spiralia</taxon>
        <taxon>Lophotrochozoa</taxon>
        <taxon>Mollusca</taxon>
        <taxon>Gastropoda</taxon>
        <taxon>Heterobranchia</taxon>
        <taxon>Euthyneura</taxon>
        <taxon>Panpulmonata</taxon>
        <taxon>Eupulmonata</taxon>
        <taxon>Stylommatophora</taxon>
        <taxon>Helicina</taxon>
        <taxon>Arionoidea</taxon>
        <taxon>Arionidae</taxon>
        <taxon>Arion</taxon>
    </lineage>
</organism>
<dbReference type="AlphaFoldDB" id="A0A0B6ZNW3"/>
<protein>
    <submittedName>
        <fullName evidence="1">Uncharacterized protein</fullName>
    </submittedName>
</protein>